<dbReference type="Gene3D" id="2.60.40.10">
    <property type="entry name" value="Immunoglobulins"/>
    <property type="match status" value="1"/>
</dbReference>
<organism evidence="1 2">
    <name type="scientific">Haloprofundus marisrubri</name>
    <dbReference type="NCBI Taxonomy" id="1514971"/>
    <lineage>
        <taxon>Archaea</taxon>
        <taxon>Methanobacteriati</taxon>
        <taxon>Methanobacteriota</taxon>
        <taxon>Stenosarchaea group</taxon>
        <taxon>Halobacteria</taxon>
        <taxon>Halobacteriales</taxon>
        <taxon>Haloferacaceae</taxon>
        <taxon>Haloprofundus</taxon>
    </lineage>
</organism>
<dbReference type="OrthoDB" id="147270at2157"/>
<accession>A0A0W1R3I5</accession>
<dbReference type="InterPro" id="IPR013783">
    <property type="entry name" value="Ig-like_fold"/>
</dbReference>
<sequence>MTRRFNLLLVALVVLSAFPAAAAFPATDEPADVPAPTVDSVAAADERTETNYTRLYIDVDDSYRDVKPGESLEYTVTVKNGEDESVDVDPHLAAGPMMEFPLENEWVDIEGPSSIDAGETAEYTVSVEVPEDAETADYRGLVAFTDEKVTYPGRPAQPVHSAHVAANVWREPTVQIHSDTYVHAQVEAGDSFTRQLVIENTGDSAVPLNPELTTERRHCSGHCPNQLNPSWIDIDAPSQIAPGETATVTVTVSPPEEADRGRYNANVNLGLNDPNRQANNDYWQRVDIGFVVWKQPSEAFESDFEVSEDTENVTLTLTPNSYYGAEDADEADFDVEFVDPEGNVVEAERVRVSSSGFVDLSGERARNAVQQGDDYAVRNGGEEFVYRVDDPSVGDWTLRVTPENTIGFQYELDRHESSD</sequence>
<dbReference type="AlphaFoldDB" id="A0A0W1R3I5"/>
<dbReference type="Proteomes" id="UP000054387">
    <property type="component" value="Unassembled WGS sequence"/>
</dbReference>
<dbReference type="EMBL" id="LOPU01000037">
    <property type="protein sequence ID" value="KTG08017.1"/>
    <property type="molecule type" value="Genomic_DNA"/>
</dbReference>
<gene>
    <name evidence="1" type="ORF">AUR64_01835</name>
</gene>
<proteinExistence type="predicted"/>
<evidence type="ECO:0000313" key="1">
    <source>
        <dbReference type="EMBL" id="KTG08017.1"/>
    </source>
</evidence>
<dbReference type="RefSeq" id="WP_058583445.1">
    <property type="nucleotide sequence ID" value="NZ_LOPU01000037.1"/>
</dbReference>
<keyword evidence="2" id="KW-1185">Reference proteome</keyword>
<protein>
    <submittedName>
        <fullName evidence="1">Uncharacterized protein</fullName>
    </submittedName>
</protein>
<comment type="caution">
    <text evidence="1">The sequence shown here is derived from an EMBL/GenBank/DDBJ whole genome shotgun (WGS) entry which is preliminary data.</text>
</comment>
<evidence type="ECO:0000313" key="2">
    <source>
        <dbReference type="Proteomes" id="UP000054387"/>
    </source>
</evidence>
<name>A0A0W1R3I5_9EURY</name>
<reference evidence="1 2" key="1">
    <citation type="submission" date="2015-12" db="EMBL/GenBank/DDBJ databases">
        <title>Haloprofundus marisrubri gen. nov., sp. nov., an extremely halophilic archaeon isolated from the Discovery deep brine-seawater interface in the Red Sea.</title>
        <authorList>
            <person name="Zhang G."/>
            <person name="Stingl U."/>
            <person name="Rashid M."/>
        </authorList>
    </citation>
    <scope>NUCLEOTIDE SEQUENCE [LARGE SCALE GENOMIC DNA]</scope>
    <source>
        <strain evidence="1 2">SB9</strain>
    </source>
</reference>